<gene>
    <name evidence="1" type="ORF">BDM02DRAFT_3131758</name>
</gene>
<reference evidence="1" key="1">
    <citation type="submission" date="2019-10" db="EMBL/GenBank/DDBJ databases">
        <authorList>
            <consortium name="DOE Joint Genome Institute"/>
            <person name="Kuo A."/>
            <person name="Miyauchi S."/>
            <person name="Kiss E."/>
            <person name="Drula E."/>
            <person name="Kohler A."/>
            <person name="Sanchez-Garcia M."/>
            <person name="Andreopoulos B."/>
            <person name="Barry K.W."/>
            <person name="Bonito G."/>
            <person name="Buee M."/>
            <person name="Carver A."/>
            <person name="Chen C."/>
            <person name="Cichocki N."/>
            <person name="Clum A."/>
            <person name="Culley D."/>
            <person name="Crous P.W."/>
            <person name="Fauchery L."/>
            <person name="Girlanda M."/>
            <person name="Hayes R."/>
            <person name="Keri Z."/>
            <person name="Labutti K."/>
            <person name="Lipzen A."/>
            <person name="Lombard V."/>
            <person name="Magnuson J."/>
            <person name="Maillard F."/>
            <person name="Morin E."/>
            <person name="Murat C."/>
            <person name="Nolan M."/>
            <person name="Ohm R."/>
            <person name="Pangilinan J."/>
            <person name="Pereira M."/>
            <person name="Perotto S."/>
            <person name="Peter M."/>
            <person name="Riley R."/>
            <person name="Sitrit Y."/>
            <person name="Stielow B."/>
            <person name="Szollosi G."/>
            <person name="Zifcakova L."/>
            <person name="Stursova M."/>
            <person name="Spatafora J.W."/>
            <person name="Tedersoo L."/>
            <person name="Vaario L.-M."/>
            <person name="Yamada A."/>
            <person name="Yan M."/>
            <person name="Wang P."/>
            <person name="Xu J."/>
            <person name="Bruns T."/>
            <person name="Baldrian P."/>
            <person name="Vilgalys R."/>
            <person name="Henrissat B."/>
            <person name="Grigoriev I.V."/>
            <person name="Hibbett D."/>
            <person name="Nagy L.G."/>
            <person name="Martin F.M."/>
        </authorList>
    </citation>
    <scope>NUCLEOTIDE SEQUENCE</scope>
    <source>
        <strain evidence="1">P2</strain>
    </source>
</reference>
<evidence type="ECO:0000313" key="1">
    <source>
        <dbReference type="EMBL" id="KAF9644433.1"/>
    </source>
</evidence>
<sequence length="269" mass="29713">MSPASMKSSVRQNLLKVLRGPLIISPEVRSRIRTKFGVKVVGDTVSGQKMYDFASGPIVGLLGEPLIVFNTPTSSSTVIVYEPFCRIAQSSTTFVFTSLSKTSSRPLSLHKTIPLLLKQQVSASPIISQRNPLVSCQEGRNNGPGIKGAFNEPSWALVSVVSETYVPRGMPRCPAFEYAYLRVFRVVHEADAHLQARRHELIPARQLLTVLQRTPCPSFGSIIEISEDCTVYRLLEGKSSYIDLVLKYSISIAVKRSGQMLDSEVVEQE</sequence>
<dbReference type="Proteomes" id="UP000886501">
    <property type="component" value="Unassembled WGS sequence"/>
</dbReference>
<organism evidence="1 2">
    <name type="scientific">Thelephora ganbajun</name>
    <name type="common">Ganba fungus</name>
    <dbReference type="NCBI Taxonomy" id="370292"/>
    <lineage>
        <taxon>Eukaryota</taxon>
        <taxon>Fungi</taxon>
        <taxon>Dikarya</taxon>
        <taxon>Basidiomycota</taxon>
        <taxon>Agaricomycotina</taxon>
        <taxon>Agaricomycetes</taxon>
        <taxon>Thelephorales</taxon>
        <taxon>Thelephoraceae</taxon>
        <taxon>Thelephora</taxon>
    </lineage>
</organism>
<keyword evidence="2" id="KW-1185">Reference proteome</keyword>
<comment type="caution">
    <text evidence="1">The sequence shown here is derived from an EMBL/GenBank/DDBJ whole genome shotgun (WGS) entry which is preliminary data.</text>
</comment>
<dbReference type="EMBL" id="MU118139">
    <property type="protein sequence ID" value="KAF9644433.1"/>
    <property type="molecule type" value="Genomic_DNA"/>
</dbReference>
<name>A0ACB6Z4Z7_THEGA</name>
<proteinExistence type="predicted"/>
<reference evidence="1" key="2">
    <citation type="journal article" date="2020" name="Nat. Commun.">
        <title>Large-scale genome sequencing of mycorrhizal fungi provides insights into the early evolution of symbiotic traits.</title>
        <authorList>
            <person name="Miyauchi S."/>
            <person name="Kiss E."/>
            <person name="Kuo A."/>
            <person name="Drula E."/>
            <person name="Kohler A."/>
            <person name="Sanchez-Garcia M."/>
            <person name="Morin E."/>
            <person name="Andreopoulos B."/>
            <person name="Barry K.W."/>
            <person name="Bonito G."/>
            <person name="Buee M."/>
            <person name="Carver A."/>
            <person name="Chen C."/>
            <person name="Cichocki N."/>
            <person name="Clum A."/>
            <person name="Culley D."/>
            <person name="Crous P.W."/>
            <person name="Fauchery L."/>
            <person name="Girlanda M."/>
            <person name="Hayes R.D."/>
            <person name="Keri Z."/>
            <person name="LaButti K."/>
            <person name="Lipzen A."/>
            <person name="Lombard V."/>
            <person name="Magnuson J."/>
            <person name="Maillard F."/>
            <person name="Murat C."/>
            <person name="Nolan M."/>
            <person name="Ohm R.A."/>
            <person name="Pangilinan J."/>
            <person name="Pereira M.F."/>
            <person name="Perotto S."/>
            <person name="Peter M."/>
            <person name="Pfister S."/>
            <person name="Riley R."/>
            <person name="Sitrit Y."/>
            <person name="Stielow J.B."/>
            <person name="Szollosi G."/>
            <person name="Zifcakova L."/>
            <person name="Stursova M."/>
            <person name="Spatafora J.W."/>
            <person name="Tedersoo L."/>
            <person name="Vaario L.M."/>
            <person name="Yamada A."/>
            <person name="Yan M."/>
            <person name="Wang P."/>
            <person name="Xu J."/>
            <person name="Bruns T."/>
            <person name="Baldrian P."/>
            <person name="Vilgalys R."/>
            <person name="Dunand C."/>
            <person name="Henrissat B."/>
            <person name="Grigoriev I.V."/>
            <person name="Hibbett D."/>
            <person name="Nagy L.G."/>
            <person name="Martin F.M."/>
        </authorList>
    </citation>
    <scope>NUCLEOTIDE SEQUENCE</scope>
    <source>
        <strain evidence="1">P2</strain>
    </source>
</reference>
<evidence type="ECO:0000313" key="2">
    <source>
        <dbReference type="Proteomes" id="UP000886501"/>
    </source>
</evidence>
<accession>A0ACB6Z4Z7</accession>
<protein>
    <submittedName>
        <fullName evidence="1">Uncharacterized protein</fullName>
    </submittedName>
</protein>